<dbReference type="RefSeq" id="XP_028518226.1">
    <property type="nucleotide sequence ID" value="XM_028662425.1"/>
</dbReference>
<dbReference type="InterPro" id="IPR003316">
    <property type="entry name" value="E2F_WHTH_DNA-bd_dom"/>
</dbReference>
<keyword evidence="5 7" id="KW-0804">Transcription</keyword>
<feature type="coiled-coil region" evidence="8">
    <location>
        <begin position="224"/>
        <end position="251"/>
    </location>
</feature>
<dbReference type="PANTHER" id="PTHR12548">
    <property type="entry name" value="TRANSCRIPTION FACTOR DP"/>
    <property type="match status" value="1"/>
</dbReference>
<accession>A0A913YVZ7</accession>
<evidence type="ECO:0000313" key="12">
    <source>
        <dbReference type="Proteomes" id="UP000887567"/>
    </source>
</evidence>
<dbReference type="KEGG" id="epa:110249844"/>
<dbReference type="OrthoDB" id="552115at2759"/>
<dbReference type="SMART" id="SM01138">
    <property type="entry name" value="DP"/>
    <property type="match status" value="1"/>
</dbReference>
<dbReference type="InterPro" id="IPR036390">
    <property type="entry name" value="WH_DNA-bd_sf"/>
</dbReference>
<evidence type="ECO:0000259" key="10">
    <source>
        <dbReference type="SMART" id="SM01372"/>
    </source>
</evidence>
<keyword evidence="12" id="KW-1185">Reference proteome</keyword>
<keyword evidence="8" id="KW-0175">Coiled coil</keyword>
<organism evidence="11 12">
    <name type="scientific">Exaiptasia diaphana</name>
    <name type="common">Tropical sea anemone</name>
    <name type="synonym">Aiptasia pulchella</name>
    <dbReference type="NCBI Taxonomy" id="2652724"/>
    <lineage>
        <taxon>Eukaryota</taxon>
        <taxon>Metazoa</taxon>
        <taxon>Cnidaria</taxon>
        <taxon>Anthozoa</taxon>
        <taxon>Hexacorallia</taxon>
        <taxon>Actiniaria</taxon>
        <taxon>Aiptasiidae</taxon>
        <taxon>Exaiptasia</taxon>
    </lineage>
</organism>
<proteinExistence type="inferred from homology"/>
<evidence type="ECO:0000256" key="4">
    <source>
        <dbReference type="ARBA" id="ARBA00023125"/>
    </source>
</evidence>
<dbReference type="AlphaFoldDB" id="A0A913YVZ7"/>
<protein>
    <recommendedName>
        <fullName evidence="13">E2F/DP family winged-helix DNA-binding domain-containing protein</fullName>
    </recommendedName>
</protein>
<dbReference type="Proteomes" id="UP000887567">
    <property type="component" value="Unplaced"/>
</dbReference>
<evidence type="ECO:0000256" key="5">
    <source>
        <dbReference type="ARBA" id="ARBA00023163"/>
    </source>
</evidence>
<evidence type="ECO:0000256" key="7">
    <source>
        <dbReference type="RuleBase" id="RU003796"/>
    </source>
</evidence>
<dbReference type="GeneID" id="110249844"/>
<dbReference type="SUPFAM" id="SSF144074">
    <property type="entry name" value="E2F-DP heterodimerization region"/>
    <property type="match status" value="1"/>
</dbReference>
<dbReference type="InterPro" id="IPR015648">
    <property type="entry name" value="Transcrpt_fac_DP"/>
</dbReference>
<dbReference type="GO" id="GO:0000981">
    <property type="term" value="F:DNA-binding transcription factor activity, RNA polymerase II-specific"/>
    <property type="evidence" value="ECO:0007669"/>
    <property type="project" value="TreeGrafter"/>
</dbReference>
<evidence type="ECO:0000256" key="2">
    <source>
        <dbReference type="ARBA" id="ARBA00010940"/>
    </source>
</evidence>
<sequence>MHKKEDESVVLPLSQGDCEASRDTSTRSFTGLRTYGKLVCEILERKGTATFDEILDEIDNGTDKEKATRRIYDVLNVFQAMDIISRNGRNINWLGYSQEEQQMKAEKEGLEKKVEKKTKELEQLFVQLQHFSFFFEFGVVFAQENLDTSTRSFTGLRTYGKLVCEILERKGTATFDEILDEIDNGTDKEKATRRIYDVLNVFQAMDIISRNGRNINWLGYSQEEQQMKAEKEGLEKKVEKKTKELEQLFVQSETYTSLLLSKKNVVKDQQQGVINLPFIAVRTSKNTKIQCYTSSDGFQYLFKFERPFDILDNTEVLQRMLSTYNRKK</sequence>
<keyword evidence="4 7" id="KW-0238">DNA-binding</keyword>
<dbReference type="GO" id="GO:0051726">
    <property type="term" value="P:regulation of cell cycle"/>
    <property type="evidence" value="ECO:0007669"/>
    <property type="project" value="InterPro"/>
</dbReference>
<dbReference type="SMART" id="SM01372">
    <property type="entry name" value="E2F_TDP"/>
    <property type="match status" value="2"/>
</dbReference>
<dbReference type="GO" id="GO:0000977">
    <property type="term" value="F:RNA polymerase II transcription regulatory region sequence-specific DNA binding"/>
    <property type="evidence" value="ECO:0007669"/>
    <property type="project" value="TreeGrafter"/>
</dbReference>
<feature type="coiled-coil region" evidence="8">
    <location>
        <begin position="100"/>
        <end position="127"/>
    </location>
</feature>
<dbReference type="GO" id="GO:0005667">
    <property type="term" value="C:transcription regulator complex"/>
    <property type="evidence" value="ECO:0007669"/>
    <property type="project" value="InterPro"/>
</dbReference>
<evidence type="ECO:0000259" key="9">
    <source>
        <dbReference type="SMART" id="SM01138"/>
    </source>
</evidence>
<dbReference type="Gene3D" id="1.10.10.10">
    <property type="entry name" value="Winged helix-like DNA-binding domain superfamily/Winged helix DNA-binding domain"/>
    <property type="match status" value="2"/>
</dbReference>
<feature type="domain" description="E2F/DP family winged-helix DNA-binding" evidence="10">
    <location>
        <begin position="27"/>
        <end position="95"/>
    </location>
</feature>
<keyword evidence="3 7" id="KW-0805">Transcription regulation</keyword>
<comment type="subcellular location">
    <subcellularLocation>
        <location evidence="1 7">Nucleus</location>
    </subcellularLocation>
</comment>
<evidence type="ECO:0000313" key="11">
    <source>
        <dbReference type="EnsemblMetazoa" id="XP_028518226.1"/>
    </source>
</evidence>
<keyword evidence="6 7" id="KW-0539">Nucleus</keyword>
<evidence type="ECO:0000256" key="1">
    <source>
        <dbReference type="ARBA" id="ARBA00004123"/>
    </source>
</evidence>
<dbReference type="InterPro" id="IPR014889">
    <property type="entry name" value="Transc_factor_DP_C"/>
</dbReference>
<dbReference type="SUPFAM" id="SSF46785">
    <property type="entry name" value="Winged helix' DNA-binding domain"/>
    <property type="match status" value="2"/>
</dbReference>
<evidence type="ECO:0000256" key="3">
    <source>
        <dbReference type="ARBA" id="ARBA00023015"/>
    </source>
</evidence>
<dbReference type="Pfam" id="PF08781">
    <property type="entry name" value="DP"/>
    <property type="match status" value="1"/>
</dbReference>
<dbReference type="PANTHER" id="PTHR12548:SF9">
    <property type="entry name" value="TRANSCRIPTION FACTOR DP"/>
    <property type="match status" value="1"/>
</dbReference>
<name>A0A913YVZ7_EXADI</name>
<feature type="domain" description="E2F/DP family winged-helix DNA-binding" evidence="10">
    <location>
        <begin position="151"/>
        <end position="219"/>
    </location>
</feature>
<dbReference type="InterPro" id="IPR038168">
    <property type="entry name" value="TF_DP_C_sf"/>
</dbReference>
<reference evidence="11" key="1">
    <citation type="submission" date="2022-11" db="UniProtKB">
        <authorList>
            <consortium name="EnsemblMetazoa"/>
        </authorList>
    </citation>
    <scope>IDENTIFICATION</scope>
</reference>
<comment type="similarity">
    <text evidence="2 7">Belongs to the E2F/DP family.</text>
</comment>
<evidence type="ECO:0008006" key="13">
    <source>
        <dbReference type="Google" id="ProtNLM"/>
    </source>
</evidence>
<dbReference type="EnsemblMetazoa" id="XM_028662425.1">
    <property type="protein sequence ID" value="XP_028518226.1"/>
    <property type="gene ID" value="LOC110249844"/>
</dbReference>
<dbReference type="Gene3D" id="1.20.140.80">
    <property type="entry name" value="Transcription factor DP"/>
    <property type="match status" value="1"/>
</dbReference>
<evidence type="ECO:0000256" key="6">
    <source>
        <dbReference type="ARBA" id="ARBA00023242"/>
    </source>
</evidence>
<evidence type="ECO:0000256" key="8">
    <source>
        <dbReference type="SAM" id="Coils"/>
    </source>
</evidence>
<dbReference type="InterPro" id="IPR036388">
    <property type="entry name" value="WH-like_DNA-bd_sf"/>
</dbReference>
<feature type="domain" description="Transcription factor DP C-terminal" evidence="9">
    <location>
        <begin position="222"/>
        <end position="328"/>
    </location>
</feature>
<dbReference type="Pfam" id="PF02319">
    <property type="entry name" value="WHD_E2F_TDP"/>
    <property type="match status" value="2"/>
</dbReference>
<dbReference type="InterPro" id="IPR037241">
    <property type="entry name" value="E2F-DP_heterodim"/>
</dbReference>
<dbReference type="GO" id="GO:0005634">
    <property type="term" value="C:nucleus"/>
    <property type="evidence" value="ECO:0007669"/>
    <property type="project" value="UniProtKB-SubCell"/>
</dbReference>